<keyword evidence="6" id="KW-0378">Hydrolase</keyword>
<gene>
    <name evidence="9" type="ORF">CK820_G0001514</name>
</gene>
<name>A0A2J8PR27_PANTR</name>
<dbReference type="InterPro" id="IPR027417">
    <property type="entry name" value="P-loop_NTPase"/>
</dbReference>
<evidence type="ECO:0000256" key="6">
    <source>
        <dbReference type="ARBA" id="ARBA00022801"/>
    </source>
</evidence>
<keyword evidence="5" id="KW-0547">Nucleotide-binding</keyword>
<evidence type="ECO:0000256" key="7">
    <source>
        <dbReference type="ARBA" id="ARBA00022840"/>
    </source>
</evidence>
<evidence type="ECO:0000256" key="5">
    <source>
        <dbReference type="ARBA" id="ARBA00022741"/>
    </source>
</evidence>
<dbReference type="SUPFAM" id="SSF52540">
    <property type="entry name" value="P-loop containing nucleoside triphosphate hydrolases"/>
    <property type="match status" value="1"/>
</dbReference>
<dbReference type="Proteomes" id="UP000236370">
    <property type="component" value="Unassembled WGS sequence"/>
</dbReference>
<comment type="caution">
    <text evidence="9">The sequence shown here is derived from an EMBL/GenBank/DDBJ whole genome shotgun (WGS) entry which is preliminary data.</text>
</comment>
<evidence type="ECO:0000313" key="9">
    <source>
        <dbReference type="EMBL" id="PNI86463.1"/>
    </source>
</evidence>
<protein>
    <submittedName>
        <fullName evidence="9">OLA1 isoform 8</fullName>
    </submittedName>
</protein>
<dbReference type="FunFam" id="1.10.150.300:FF:000003">
    <property type="entry name" value="Obg-like ATPase 1"/>
    <property type="match status" value="1"/>
</dbReference>
<sequence>MIGPIIDKLEKVAVRGGDKKLKPEYDIMCKVKSWVIDQKKPVRFYHDWNDKEIEVLNKHLFLTSKPMVYLVNLSEKDYIRKKNKWLIKIKEWVDKYDPGALVI</sequence>
<comment type="cofactor">
    <cofactor evidence="1">
        <name>Mg(2+)</name>
        <dbReference type="ChEBI" id="CHEBI:18420"/>
    </cofactor>
</comment>
<dbReference type="Gene3D" id="1.10.150.300">
    <property type="entry name" value="TGS-like domain"/>
    <property type="match status" value="1"/>
</dbReference>
<accession>A0A2J8PR27</accession>
<proteinExistence type="predicted"/>
<reference evidence="9 10" key="1">
    <citation type="submission" date="2017-12" db="EMBL/GenBank/DDBJ databases">
        <title>High-resolution comparative analysis of great ape genomes.</title>
        <authorList>
            <person name="Pollen A."/>
            <person name="Hastie A."/>
            <person name="Hormozdiari F."/>
            <person name="Dougherty M."/>
            <person name="Liu R."/>
            <person name="Chaisson M."/>
            <person name="Hoppe E."/>
            <person name="Hill C."/>
            <person name="Pang A."/>
            <person name="Hillier L."/>
            <person name="Baker C."/>
            <person name="Armstrong J."/>
            <person name="Shendure J."/>
            <person name="Paten B."/>
            <person name="Wilson R."/>
            <person name="Chao H."/>
            <person name="Schneider V."/>
            <person name="Ventura M."/>
            <person name="Kronenberg Z."/>
            <person name="Murali S."/>
            <person name="Gordon D."/>
            <person name="Cantsilieris S."/>
            <person name="Munson K."/>
            <person name="Nelson B."/>
            <person name="Raja A."/>
            <person name="Underwood J."/>
            <person name="Diekhans M."/>
            <person name="Fiddes I."/>
            <person name="Haussler D."/>
            <person name="Eichler E."/>
        </authorList>
    </citation>
    <scope>NUCLEOTIDE SEQUENCE [LARGE SCALE GENOMIC DNA]</scope>
    <source>
        <strain evidence="9">Yerkes chimp pedigree #C0471</strain>
    </source>
</reference>
<keyword evidence="8" id="KW-0460">Magnesium</keyword>
<dbReference type="GO" id="GO:0016787">
    <property type="term" value="F:hydrolase activity"/>
    <property type="evidence" value="ECO:0007669"/>
    <property type="project" value="UniProtKB-KW"/>
</dbReference>
<dbReference type="GO" id="GO:0005524">
    <property type="term" value="F:ATP binding"/>
    <property type="evidence" value="ECO:0007669"/>
    <property type="project" value="UniProtKB-KW"/>
</dbReference>
<dbReference type="PANTHER" id="PTHR23305:SF11">
    <property type="entry name" value="OBG-LIKE ATPASE 1"/>
    <property type="match status" value="1"/>
</dbReference>
<dbReference type="PANTHER" id="PTHR23305">
    <property type="entry name" value="OBG GTPASE FAMILY"/>
    <property type="match status" value="1"/>
</dbReference>
<evidence type="ECO:0000256" key="1">
    <source>
        <dbReference type="ARBA" id="ARBA00001946"/>
    </source>
</evidence>
<feature type="non-terminal residue" evidence="9">
    <location>
        <position position="103"/>
    </location>
</feature>
<dbReference type="SMR" id="A0A2J8PR27"/>
<dbReference type="GO" id="GO:0046872">
    <property type="term" value="F:metal ion binding"/>
    <property type="evidence" value="ECO:0007669"/>
    <property type="project" value="UniProtKB-KW"/>
</dbReference>
<evidence type="ECO:0000313" key="10">
    <source>
        <dbReference type="Proteomes" id="UP000236370"/>
    </source>
</evidence>
<dbReference type="AlphaFoldDB" id="A0A2J8PR27"/>
<comment type="subcellular location">
    <subcellularLocation>
        <location evidence="2">Cytoplasm</location>
    </subcellularLocation>
</comment>
<dbReference type="GO" id="GO:0005737">
    <property type="term" value="C:cytoplasm"/>
    <property type="evidence" value="ECO:0007669"/>
    <property type="project" value="UniProtKB-SubCell"/>
</dbReference>
<keyword evidence="7" id="KW-0067">ATP-binding</keyword>
<keyword evidence="3" id="KW-0963">Cytoplasm</keyword>
<evidence type="ECO:0000256" key="4">
    <source>
        <dbReference type="ARBA" id="ARBA00022723"/>
    </source>
</evidence>
<evidence type="ECO:0000256" key="2">
    <source>
        <dbReference type="ARBA" id="ARBA00004496"/>
    </source>
</evidence>
<evidence type="ECO:0000256" key="3">
    <source>
        <dbReference type="ARBA" id="ARBA00022490"/>
    </source>
</evidence>
<dbReference type="InterPro" id="IPR023192">
    <property type="entry name" value="TGS-like_dom_sf"/>
</dbReference>
<dbReference type="EMBL" id="NBAG03000211">
    <property type="protein sequence ID" value="PNI86463.1"/>
    <property type="molecule type" value="Genomic_DNA"/>
</dbReference>
<organism evidence="9 10">
    <name type="scientific">Pan troglodytes</name>
    <name type="common">Chimpanzee</name>
    <dbReference type="NCBI Taxonomy" id="9598"/>
    <lineage>
        <taxon>Eukaryota</taxon>
        <taxon>Metazoa</taxon>
        <taxon>Chordata</taxon>
        <taxon>Craniata</taxon>
        <taxon>Vertebrata</taxon>
        <taxon>Euteleostomi</taxon>
        <taxon>Mammalia</taxon>
        <taxon>Eutheria</taxon>
        <taxon>Euarchontoglires</taxon>
        <taxon>Primates</taxon>
        <taxon>Haplorrhini</taxon>
        <taxon>Catarrhini</taxon>
        <taxon>Hominidae</taxon>
        <taxon>Pan</taxon>
    </lineage>
</organism>
<keyword evidence="4" id="KW-0479">Metal-binding</keyword>
<evidence type="ECO:0000256" key="8">
    <source>
        <dbReference type="ARBA" id="ARBA00022842"/>
    </source>
</evidence>